<gene>
    <name evidence="1" type="ORF">N7476_003085</name>
</gene>
<reference evidence="1" key="2">
    <citation type="journal article" date="2023" name="IMA Fungus">
        <title>Comparative genomic study of the Penicillium genus elucidates a diverse pangenome and 15 lateral gene transfer events.</title>
        <authorList>
            <person name="Petersen C."/>
            <person name="Sorensen T."/>
            <person name="Nielsen M.R."/>
            <person name="Sondergaard T.E."/>
            <person name="Sorensen J.L."/>
            <person name="Fitzpatrick D.A."/>
            <person name="Frisvad J.C."/>
            <person name="Nielsen K.L."/>
        </authorList>
    </citation>
    <scope>NUCLEOTIDE SEQUENCE</scope>
    <source>
        <strain evidence="1">IBT 21472</strain>
    </source>
</reference>
<keyword evidence="2" id="KW-1185">Reference proteome</keyword>
<evidence type="ECO:0000313" key="1">
    <source>
        <dbReference type="EMBL" id="KAJ5324485.1"/>
    </source>
</evidence>
<sequence length="74" mass="8315">MGQQNLITSFIWIHITCDYSASATTDMELLKTAKDLIYRGYWVSSVSETKATVAPVLSISYGAPLMLRKTRELK</sequence>
<reference evidence="1" key="1">
    <citation type="submission" date="2022-12" db="EMBL/GenBank/DDBJ databases">
        <authorList>
            <person name="Petersen C."/>
        </authorList>
    </citation>
    <scope>NUCLEOTIDE SEQUENCE</scope>
    <source>
        <strain evidence="1">IBT 21472</strain>
    </source>
</reference>
<dbReference type="EMBL" id="JAPZBO010000002">
    <property type="protein sequence ID" value="KAJ5324485.1"/>
    <property type="molecule type" value="Genomic_DNA"/>
</dbReference>
<dbReference type="Proteomes" id="UP001147746">
    <property type="component" value="Unassembled WGS sequence"/>
</dbReference>
<proteinExistence type="predicted"/>
<organism evidence="1 2">
    <name type="scientific">Penicillium atrosanguineum</name>
    <dbReference type="NCBI Taxonomy" id="1132637"/>
    <lineage>
        <taxon>Eukaryota</taxon>
        <taxon>Fungi</taxon>
        <taxon>Dikarya</taxon>
        <taxon>Ascomycota</taxon>
        <taxon>Pezizomycotina</taxon>
        <taxon>Eurotiomycetes</taxon>
        <taxon>Eurotiomycetidae</taxon>
        <taxon>Eurotiales</taxon>
        <taxon>Aspergillaceae</taxon>
        <taxon>Penicillium</taxon>
    </lineage>
</organism>
<dbReference type="AlphaFoldDB" id="A0A9W9U878"/>
<name>A0A9W9U878_9EURO</name>
<protein>
    <submittedName>
        <fullName evidence="1">Uncharacterized protein</fullName>
    </submittedName>
</protein>
<comment type="caution">
    <text evidence="1">The sequence shown here is derived from an EMBL/GenBank/DDBJ whole genome shotgun (WGS) entry which is preliminary data.</text>
</comment>
<accession>A0A9W9U878</accession>
<evidence type="ECO:0000313" key="2">
    <source>
        <dbReference type="Proteomes" id="UP001147746"/>
    </source>
</evidence>